<dbReference type="EMBL" id="CAJVPT010012792">
    <property type="protein sequence ID" value="CAG8590216.1"/>
    <property type="molecule type" value="Genomic_DNA"/>
</dbReference>
<gene>
    <name evidence="1" type="ORF">ACOLOM_LOCUS6290</name>
</gene>
<keyword evidence="2" id="KW-1185">Reference proteome</keyword>
<name>A0ACA9MG48_9GLOM</name>
<evidence type="ECO:0000313" key="2">
    <source>
        <dbReference type="Proteomes" id="UP000789525"/>
    </source>
</evidence>
<reference evidence="1" key="1">
    <citation type="submission" date="2021-06" db="EMBL/GenBank/DDBJ databases">
        <authorList>
            <person name="Kallberg Y."/>
            <person name="Tangrot J."/>
            <person name="Rosling A."/>
        </authorList>
    </citation>
    <scope>NUCLEOTIDE SEQUENCE</scope>
    <source>
        <strain evidence="1">CL356</strain>
    </source>
</reference>
<comment type="caution">
    <text evidence="1">The sequence shown here is derived from an EMBL/GenBank/DDBJ whole genome shotgun (WGS) entry which is preliminary data.</text>
</comment>
<dbReference type="Proteomes" id="UP000789525">
    <property type="component" value="Unassembled WGS sequence"/>
</dbReference>
<accession>A0ACA9MG48</accession>
<evidence type="ECO:0000313" key="1">
    <source>
        <dbReference type="EMBL" id="CAG8590216.1"/>
    </source>
</evidence>
<protein>
    <submittedName>
        <fullName evidence="1">9428_t:CDS:1</fullName>
    </submittedName>
</protein>
<proteinExistence type="predicted"/>
<organism evidence="1 2">
    <name type="scientific">Acaulospora colombiana</name>
    <dbReference type="NCBI Taxonomy" id="27376"/>
    <lineage>
        <taxon>Eukaryota</taxon>
        <taxon>Fungi</taxon>
        <taxon>Fungi incertae sedis</taxon>
        <taxon>Mucoromycota</taxon>
        <taxon>Glomeromycotina</taxon>
        <taxon>Glomeromycetes</taxon>
        <taxon>Diversisporales</taxon>
        <taxon>Acaulosporaceae</taxon>
        <taxon>Acaulospora</taxon>
    </lineage>
</organism>
<sequence length="307" mass="34900">MPRKERLRPKARVTSTVSVPLGKNGNPRTVEQLRVLRERREKQRAEEDKEMEVEMAAATAAEEERIKKERKRLKQQEERQKRREELDRKRRERENMTKIRHAPAADKYIKEVTSLVEKYKNVRCDLCIQNNAVCAWSKLPLSFRCDRCSIAGRSMNCIVDNDGVKKRRDEWWKPFPRGFQVNPPFIIHPAGSSEEVQNQLNLEADDVMVHSPMDPAAVGQEIGDKLDTILDTLRHILGIQERILGIGAKSVPETDATSAIYELSLSLSLFKCERSDAGSITASIAVLKAMLLKGPPPTKATTPQIIP</sequence>